<name>A0AAW0Q696_9GOBI</name>
<proteinExistence type="predicted"/>
<dbReference type="Proteomes" id="UP001460270">
    <property type="component" value="Unassembled WGS sequence"/>
</dbReference>
<dbReference type="GO" id="GO:0008270">
    <property type="term" value="F:zinc ion binding"/>
    <property type="evidence" value="ECO:0007669"/>
    <property type="project" value="UniProtKB-KW"/>
</dbReference>
<comment type="caution">
    <text evidence="14">The sequence shown here is derived from an EMBL/GenBank/DDBJ whole genome shotgun (WGS) entry which is preliminary data.</text>
</comment>
<feature type="compositionally biased region" description="Polar residues" evidence="12">
    <location>
        <begin position="166"/>
        <end position="179"/>
    </location>
</feature>
<organism evidence="14 15">
    <name type="scientific">Mugilogobius chulae</name>
    <name type="common">yellowstripe goby</name>
    <dbReference type="NCBI Taxonomy" id="88201"/>
    <lineage>
        <taxon>Eukaryota</taxon>
        <taxon>Metazoa</taxon>
        <taxon>Chordata</taxon>
        <taxon>Craniata</taxon>
        <taxon>Vertebrata</taxon>
        <taxon>Euteleostomi</taxon>
        <taxon>Actinopterygii</taxon>
        <taxon>Neopterygii</taxon>
        <taxon>Teleostei</taxon>
        <taxon>Neoteleostei</taxon>
        <taxon>Acanthomorphata</taxon>
        <taxon>Gobiaria</taxon>
        <taxon>Gobiiformes</taxon>
        <taxon>Gobioidei</taxon>
        <taxon>Gobiidae</taxon>
        <taxon>Gobionellinae</taxon>
        <taxon>Mugilogobius</taxon>
    </lineage>
</organism>
<evidence type="ECO:0000256" key="8">
    <source>
        <dbReference type="ARBA" id="ARBA00023125"/>
    </source>
</evidence>
<dbReference type="Pfam" id="PF00096">
    <property type="entry name" value="zf-C2H2"/>
    <property type="match status" value="3"/>
</dbReference>
<dbReference type="FunFam" id="3.30.160.60:FF:000710">
    <property type="entry name" value="Zinc finger protein 768"/>
    <property type="match status" value="1"/>
</dbReference>
<feature type="domain" description="C2H2-type" evidence="13">
    <location>
        <begin position="404"/>
        <end position="431"/>
    </location>
</feature>
<protein>
    <recommendedName>
        <fullName evidence="13">C2H2-type domain-containing protein</fullName>
    </recommendedName>
</protein>
<keyword evidence="7" id="KW-0805">Transcription regulation</keyword>
<evidence type="ECO:0000256" key="3">
    <source>
        <dbReference type="ARBA" id="ARBA00022723"/>
    </source>
</evidence>
<feature type="domain" description="C2H2-type" evidence="13">
    <location>
        <begin position="348"/>
        <end position="375"/>
    </location>
</feature>
<dbReference type="FunFam" id="3.30.160.60:FF:001498">
    <property type="entry name" value="Zinc finger protein 404"/>
    <property type="match status" value="1"/>
</dbReference>
<dbReference type="GO" id="GO:0000122">
    <property type="term" value="P:negative regulation of transcription by RNA polymerase II"/>
    <property type="evidence" value="ECO:0007669"/>
    <property type="project" value="UniProtKB-ARBA"/>
</dbReference>
<feature type="region of interest" description="Disordered" evidence="12">
    <location>
        <begin position="145"/>
        <end position="184"/>
    </location>
</feature>
<dbReference type="GO" id="GO:0005634">
    <property type="term" value="C:nucleus"/>
    <property type="evidence" value="ECO:0007669"/>
    <property type="project" value="UniProtKB-SubCell"/>
</dbReference>
<evidence type="ECO:0000256" key="4">
    <source>
        <dbReference type="ARBA" id="ARBA00022737"/>
    </source>
</evidence>
<keyword evidence="6" id="KW-0862">Zinc</keyword>
<feature type="domain" description="C2H2-type" evidence="13">
    <location>
        <begin position="432"/>
        <end position="456"/>
    </location>
</feature>
<keyword evidence="8" id="KW-0238">DNA-binding</keyword>
<keyword evidence="5 11" id="KW-0863">Zinc-finger</keyword>
<keyword evidence="10" id="KW-0539">Nucleus</keyword>
<dbReference type="GO" id="GO:0000981">
    <property type="term" value="F:DNA-binding transcription factor activity, RNA polymerase II-specific"/>
    <property type="evidence" value="ECO:0007669"/>
    <property type="project" value="TreeGrafter"/>
</dbReference>
<evidence type="ECO:0000256" key="9">
    <source>
        <dbReference type="ARBA" id="ARBA00023163"/>
    </source>
</evidence>
<gene>
    <name evidence="14" type="ORF">WMY93_000847</name>
</gene>
<keyword evidence="3" id="KW-0479">Metal-binding</keyword>
<evidence type="ECO:0000313" key="14">
    <source>
        <dbReference type="EMBL" id="KAK7945119.1"/>
    </source>
</evidence>
<feature type="region of interest" description="Disordered" evidence="12">
    <location>
        <begin position="212"/>
        <end position="260"/>
    </location>
</feature>
<keyword evidence="9" id="KW-0804">Transcription</keyword>
<keyword evidence="15" id="KW-1185">Reference proteome</keyword>
<dbReference type="PROSITE" id="PS00028">
    <property type="entry name" value="ZINC_FINGER_C2H2_1"/>
    <property type="match status" value="3"/>
</dbReference>
<comment type="subcellular location">
    <subcellularLocation>
        <location evidence="2">Nucleus</location>
    </subcellularLocation>
</comment>
<evidence type="ECO:0000259" key="13">
    <source>
        <dbReference type="PROSITE" id="PS50157"/>
    </source>
</evidence>
<evidence type="ECO:0000256" key="7">
    <source>
        <dbReference type="ARBA" id="ARBA00023015"/>
    </source>
</evidence>
<dbReference type="InterPro" id="IPR036236">
    <property type="entry name" value="Znf_C2H2_sf"/>
</dbReference>
<dbReference type="PANTHER" id="PTHR24381">
    <property type="entry name" value="ZINC FINGER PROTEIN"/>
    <property type="match status" value="1"/>
</dbReference>
<dbReference type="FunFam" id="3.30.160.60:FF:000097">
    <property type="entry name" value="Zinc finger protein"/>
    <property type="match status" value="1"/>
</dbReference>
<dbReference type="InterPro" id="IPR013087">
    <property type="entry name" value="Znf_C2H2_type"/>
</dbReference>
<feature type="compositionally biased region" description="Basic and acidic residues" evidence="12">
    <location>
        <begin position="156"/>
        <end position="165"/>
    </location>
</feature>
<dbReference type="PANTHER" id="PTHR24381:SF390">
    <property type="entry name" value="ZINC FINGER PROTEIN 37 HOMOLOG"/>
    <property type="match status" value="1"/>
</dbReference>
<feature type="compositionally biased region" description="Polar residues" evidence="12">
    <location>
        <begin position="243"/>
        <end position="260"/>
    </location>
</feature>
<evidence type="ECO:0000256" key="6">
    <source>
        <dbReference type="ARBA" id="ARBA00022833"/>
    </source>
</evidence>
<dbReference type="SUPFAM" id="SSF57667">
    <property type="entry name" value="beta-beta-alpha zinc fingers"/>
    <property type="match status" value="2"/>
</dbReference>
<sequence length="468" mass="51635">MQCRGTVDLQQQVETLLGTLVKAAAVELTKLFESTYFASAAATDTGRGCDDSNGSVKPFYPLNAGDGKQSVGVQVDVVDCGSTALSSDPFLCSDETDFKVEGLTPSGLLLGEDEAPIDPLWSPMNTQQDVADPEDLLQDFLQLETSTPSCSQPETNMKDDIKSEPEASTNNHLESPQRSSSKKKVYVIQPTVSDGTLDQTKFVCPIILKTRSSKTEAETSEQPTHTEPQQAKVSTAKGRAHSPSLSDGTITPAQAGVSPQNQPLIRMQSLDMKLLKPCTVQLVNLLSVPPGVPKHQYEAVNGKAGWSLPKDLRPHQSLHTGRRLCCFTKCDNGVWRLQKIVTHSRSGYACSKCGKAFQHRKILRRHERFHTGEKPYGCPRCSKTFALRKSLRRHMRFHTGERPHSCTQCGKCFRLRENLKAHLRFHSGEKPYSCASCGKTFRIQKNLEKHALSQCGFFVPSFRTIAGL</sequence>
<dbReference type="EMBL" id="JBBPFD010000001">
    <property type="protein sequence ID" value="KAK7945119.1"/>
    <property type="molecule type" value="Genomic_DNA"/>
</dbReference>
<keyword evidence="4" id="KW-0677">Repeat</keyword>
<evidence type="ECO:0000256" key="12">
    <source>
        <dbReference type="SAM" id="MobiDB-lite"/>
    </source>
</evidence>
<dbReference type="PROSITE" id="PS50157">
    <property type="entry name" value="ZINC_FINGER_C2H2_2"/>
    <property type="match status" value="4"/>
</dbReference>
<accession>A0AAW0Q696</accession>
<evidence type="ECO:0000256" key="10">
    <source>
        <dbReference type="ARBA" id="ARBA00023242"/>
    </source>
</evidence>
<dbReference type="GO" id="GO:0000977">
    <property type="term" value="F:RNA polymerase II transcription regulatory region sequence-specific DNA binding"/>
    <property type="evidence" value="ECO:0007669"/>
    <property type="project" value="TreeGrafter"/>
</dbReference>
<evidence type="ECO:0000256" key="5">
    <source>
        <dbReference type="ARBA" id="ARBA00022771"/>
    </source>
</evidence>
<feature type="domain" description="C2H2-type" evidence="13">
    <location>
        <begin position="376"/>
        <end position="403"/>
    </location>
</feature>
<evidence type="ECO:0000256" key="1">
    <source>
        <dbReference type="ARBA" id="ARBA00003767"/>
    </source>
</evidence>
<dbReference type="AlphaFoldDB" id="A0AAW0Q696"/>
<reference evidence="15" key="1">
    <citation type="submission" date="2024-04" db="EMBL/GenBank/DDBJ databases">
        <title>Salinicola lusitanus LLJ914,a marine bacterium isolated from the Okinawa Trough.</title>
        <authorList>
            <person name="Li J."/>
        </authorList>
    </citation>
    <scope>NUCLEOTIDE SEQUENCE [LARGE SCALE GENOMIC DNA]</scope>
</reference>
<evidence type="ECO:0000313" key="15">
    <source>
        <dbReference type="Proteomes" id="UP001460270"/>
    </source>
</evidence>
<comment type="function">
    <text evidence="1">May be involved in transcriptional regulation.</text>
</comment>
<dbReference type="Gene3D" id="3.30.160.60">
    <property type="entry name" value="Classic Zinc Finger"/>
    <property type="match status" value="4"/>
</dbReference>
<feature type="compositionally biased region" description="Polar residues" evidence="12">
    <location>
        <begin position="145"/>
        <end position="155"/>
    </location>
</feature>
<evidence type="ECO:0000256" key="11">
    <source>
        <dbReference type="PROSITE-ProRule" id="PRU00042"/>
    </source>
</evidence>
<evidence type="ECO:0000256" key="2">
    <source>
        <dbReference type="ARBA" id="ARBA00004123"/>
    </source>
</evidence>
<feature type="compositionally biased region" description="Polar residues" evidence="12">
    <location>
        <begin position="220"/>
        <end position="233"/>
    </location>
</feature>
<dbReference type="FunFam" id="3.30.160.60:FF:001465">
    <property type="entry name" value="Zinc finger protein 560"/>
    <property type="match status" value="1"/>
</dbReference>
<dbReference type="SMART" id="SM00355">
    <property type="entry name" value="ZnF_C2H2"/>
    <property type="match status" value="4"/>
</dbReference>